<keyword evidence="2" id="KW-0472">Membrane</keyword>
<feature type="transmembrane region" description="Helical" evidence="2">
    <location>
        <begin position="48"/>
        <end position="68"/>
    </location>
</feature>
<feature type="compositionally biased region" description="Low complexity" evidence="1">
    <location>
        <begin position="324"/>
        <end position="342"/>
    </location>
</feature>
<feature type="compositionally biased region" description="Polar residues" evidence="1">
    <location>
        <begin position="301"/>
        <end position="313"/>
    </location>
</feature>
<keyword evidence="2" id="KW-1133">Transmembrane helix</keyword>
<evidence type="ECO:0000313" key="4">
    <source>
        <dbReference type="Proteomes" id="UP000294933"/>
    </source>
</evidence>
<feature type="transmembrane region" description="Helical" evidence="2">
    <location>
        <begin position="198"/>
        <end position="216"/>
    </location>
</feature>
<feature type="region of interest" description="Disordered" evidence="1">
    <location>
        <begin position="301"/>
        <end position="343"/>
    </location>
</feature>
<keyword evidence="4" id="KW-1185">Reference proteome</keyword>
<dbReference type="OrthoDB" id="5427664at2759"/>
<feature type="transmembrane region" description="Helical" evidence="2">
    <location>
        <begin position="19"/>
        <end position="36"/>
    </location>
</feature>
<keyword evidence="2" id="KW-0812">Transmembrane</keyword>
<reference evidence="3 4" key="1">
    <citation type="submission" date="2018-06" db="EMBL/GenBank/DDBJ databases">
        <title>A transcriptomic atlas of mushroom development highlights an independent origin of complex multicellularity.</title>
        <authorList>
            <consortium name="DOE Joint Genome Institute"/>
            <person name="Krizsan K."/>
            <person name="Almasi E."/>
            <person name="Merenyi Z."/>
            <person name="Sahu N."/>
            <person name="Viragh M."/>
            <person name="Koszo T."/>
            <person name="Mondo S."/>
            <person name="Kiss B."/>
            <person name="Balint B."/>
            <person name="Kues U."/>
            <person name="Barry K."/>
            <person name="Hegedus J.C."/>
            <person name="Henrissat B."/>
            <person name="Johnson J."/>
            <person name="Lipzen A."/>
            <person name="Ohm R."/>
            <person name="Nagy I."/>
            <person name="Pangilinan J."/>
            <person name="Yan J."/>
            <person name="Xiong Y."/>
            <person name="Grigoriev I.V."/>
            <person name="Hibbett D.S."/>
            <person name="Nagy L.G."/>
        </authorList>
    </citation>
    <scope>NUCLEOTIDE SEQUENCE [LARGE SCALE GENOMIC DNA]</scope>
    <source>
        <strain evidence="3 4">SZMC22713</strain>
    </source>
</reference>
<organism evidence="3 4">
    <name type="scientific">Rickenella mellea</name>
    <dbReference type="NCBI Taxonomy" id="50990"/>
    <lineage>
        <taxon>Eukaryota</taxon>
        <taxon>Fungi</taxon>
        <taxon>Dikarya</taxon>
        <taxon>Basidiomycota</taxon>
        <taxon>Agaricomycotina</taxon>
        <taxon>Agaricomycetes</taxon>
        <taxon>Hymenochaetales</taxon>
        <taxon>Rickenellaceae</taxon>
        <taxon>Rickenella</taxon>
    </lineage>
</organism>
<evidence type="ECO:0000256" key="1">
    <source>
        <dbReference type="SAM" id="MobiDB-lite"/>
    </source>
</evidence>
<name>A0A4Y7PK94_9AGAM</name>
<dbReference type="Proteomes" id="UP000294933">
    <property type="component" value="Unassembled WGS sequence"/>
</dbReference>
<proteinExistence type="predicted"/>
<protein>
    <submittedName>
        <fullName evidence="3">Uncharacterized protein</fullName>
    </submittedName>
</protein>
<evidence type="ECO:0000313" key="3">
    <source>
        <dbReference type="EMBL" id="TDL15456.1"/>
    </source>
</evidence>
<gene>
    <name evidence="3" type="ORF">BD410DRAFT_756415</name>
</gene>
<feature type="transmembrane region" description="Helical" evidence="2">
    <location>
        <begin position="166"/>
        <end position="186"/>
    </location>
</feature>
<evidence type="ECO:0000256" key="2">
    <source>
        <dbReference type="SAM" id="Phobius"/>
    </source>
</evidence>
<feature type="transmembrane region" description="Helical" evidence="2">
    <location>
        <begin position="74"/>
        <end position="94"/>
    </location>
</feature>
<dbReference type="AlphaFoldDB" id="A0A4Y7PK94"/>
<accession>A0A4Y7PK94</accession>
<dbReference type="VEuPathDB" id="FungiDB:BD410DRAFT_756415"/>
<dbReference type="EMBL" id="ML170274">
    <property type="protein sequence ID" value="TDL15456.1"/>
    <property type="molecule type" value="Genomic_DNA"/>
</dbReference>
<sequence>MSDTKVCMGIIPNPDVSGLGIRLGLYITVFLLAIIPRQRRMLPLISSLLDNTRVFTLSLLLSAIIQTGQGRLTLYHATLINHILFFFGLTLLPSLSECNTKGTRRLTIVTTLSFLTYFAWSLHVWTNALTFGSQPECNHSTKIVFMWVTVRTIASWMRKLWTAGPAMAVAYVVVIAIGRALGCAGVSFSDFTSSWTGVIFRLMWFGAGVSMIELMVKRNYVLPGENVWAFGQVLSLVLLLGFCNDAIKWYNNEIGESLLPVTTPNVTNTAKPSMGSVSSIAASRGSTTSIHDVSASSAALNTTDASGGATTSRRPAGVPIPAASHTSVVKPSTSTSTSAVASDGGPKLSAMCNVLDGWVEPKRTCDLSHGLAQVGSSSVDVKFG</sequence>